<dbReference type="OrthoDB" id="428260at2759"/>
<comment type="caution">
    <text evidence="4">The sequence shown here is derived from an EMBL/GenBank/DDBJ whole genome shotgun (WGS) entry which is preliminary data.</text>
</comment>
<dbReference type="SUPFAM" id="SSF56601">
    <property type="entry name" value="beta-lactamase/transpeptidase-like"/>
    <property type="match status" value="1"/>
</dbReference>
<evidence type="ECO:0000313" key="4">
    <source>
        <dbReference type="EMBL" id="PHH73210.1"/>
    </source>
</evidence>
<evidence type="ECO:0000256" key="1">
    <source>
        <dbReference type="ARBA" id="ARBA00009009"/>
    </source>
</evidence>
<keyword evidence="5" id="KW-1185">Reference proteome</keyword>
<evidence type="ECO:0000259" key="3">
    <source>
        <dbReference type="Pfam" id="PF00144"/>
    </source>
</evidence>
<dbReference type="PANTHER" id="PTHR43283">
    <property type="entry name" value="BETA-LACTAMASE-RELATED"/>
    <property type="match status" value="1"/>
</dbReference>
<dbReference type="InterPro" id="IPR001466">
    <property type="entry name" value="Beta-lactam-related"/>
</dbReference>
<evidence type="ECO:0000256" key="2">
    <source>
        <dbReference type="ARBA" id="ARBA00022801"/>
    </source>
</evidence>
<dbReference type="AlphaFoldDB" id="A0A2C5Z0B5"/>
<dbReference type="STRING" id="2004952.A0A2C5Z0B5"/>
<feature type="domain" description="Beta-lactamase-related" evidence="3">
    <location>
        <begin position="15"/>
        <end position="367"/>
    </location>
</feature>
<dbReference type="Proteomes" id="UP000226431">
    <property type="component" value="Unassembled WGS sequence"/>
</dbReference>
<dbReference type="GO" id="GO:0016787">
    <property type="term" value="F:hydrolase activity"/>
    <property type="evidence" value="ECO:0007669"/>
    <property type="project" value="UniProtKB-KW"/>
</dbReference>
<sequence length="376" mass="41152">MKMDRLDDILRAYVAEGEDTADKVLGAAFVVVNKDGIVYQGAAGRIGFDTASRPFAVDSFTWVASLTKLVTATCVMQLVEAGTIGLDDDVRPLVPELGRLQILRGFGGDDEPVLEDNVLPITLRHWCEKVGHPVRYTDWSIGDISMPLLVEPGQGWIYGTGLDWAGLVLERVTGQGLGEYMQAHIFDPLAMSDTGFWPDKLPQTASRSVDWSRRRAGSTTLEPMEQLTPVTHEMESGGGGLYSTARDYARFLGAFLSGRLVSEATMQLMFSPQLDAVQKEALNEMIYRPGLHNAAAPEFPTGLELDHGISGAINMQDVPGKRLKGSLMWSGMSNSHWWIDRQTGIATVLVLNVYPMGDAVVARLYDALERAVYADA</sequence>
<accession>A0A2C5Z0B5</accession>
<keyword evidence="2" id="KW-0378">Hydrolase</keyword>
<name>A0A2C5Z0B5_9HYPO</name>
<organism evidence="4 5">
    <name type="scientific">Ophiocordyceps camponoti-rufipedis</name>
    <dbReference type="NCBI Taxonomy" id="2004952"/>
    <lineage>
        <taxon>Eukaryota</taxon>
        <taxon>Fungi</taxon>
        <taxon>Dikarya</taxon>
        <taxon>Ascomycota</taxon>
        <taxon>Pezizomycotina</taxon>
        <taxon>Sordariomycetes</taxon>
        <taxon>Hypocreomycetidae</taxon>
        <taxon>Hypocreales</taxon>
        <taxon>Ophiocordycipitaceae</taxon>
        <taxon>Ophiocordyceps</taxon>
    </lineage>
</organism>
<dbReference type="InterPro" id="IPR012338">
    <property type="entry name" value="Beta-lactam/transpept-like"/>
</dbReference>
<dbReference type="EMBL" id="NJES01000360">
    <property type="protein sequence ID" value="PHH73210.1"/>
    <property type="molecule type" value="Genomic_DNA"/>
</dbReference>
<dbReference type="Pfam" id="PF00144">
    <property type="entry name" value="Beta-lactamase"/>
    <property type="match status" value="1"/>
</dbReference>
<dbReference type="PANTHER" id="PTHR43283:SF17">
    <property type="entry name" value="(LOVD), PUTATIVE (AFU_ORTHOLOGUE AFUA_5G00920)-RELATED"/>
    <property type="match status" value="1"/>
</dbReference>
<gene>
    <name evidence="4" type="ORF">CDD80_3983</name>
</gene>
<dbReference type="Gene3D" id="3.40.710.10">
    <property type="entry name" value="DD-peptidase/beta-lactamase superfamily"/>
    <property type="match status" value="1"/>
</dbReference>
<dbReference type="InterPro" id="IPR050789">
    <property type="entry name" value="Diverse_Enzym_Activities"/>
</dbReference>
<comment type="similarity">
    <text evidence="1">Belongs to the class-A beta-lactamase family.</text>
</comment>
<protein>
    <recommendedName>
        <fullName evidence="3">Beta-lactamase-related domain-containing protein</fullName>
    </recommendedName>
</protein>
<proteinExistence type="inferred from homology"/>
<evidence type="ECO:0000313" key="5">
    <source>
        <dbReference type="Proteomes" id="UP000226431"/>
    </source>
</evidence>
<reference evidence="4 5" key="1">
    <citation type="submission" date="2017-06" db="EMBL/GenBank/DDBJ databases">
        <title>Ant-infecting Ophiocordyceps genomes reveal a high diversity of potential behavioral manipulation genes and a possible major role for enterotoxins.</title>
        <authorList>
            <person name="De Bekker C."/>
            <person name="Evans H.C."/>
            <person name="Brachmann A."/>
            <person name="Hughes D.P."/>
        </authorList>
    </citation>
    <scope>NUCLEOTIDE SEQUENCE [LARGE SCALE GENOMIC DNA]</scope>
    <source>
        <strain evidence="4 5">Map16</strain>
    </source>
</reference>